<dbReference type="InterPro" id="IPR050738">
    <property type="entry name" value="Sulfatase"/>
</dbReference>
<dbReference type="InterPro" id="IPR000917">
    <property type="entry name" value="Sulfatase_N"/>
</dbReference>
<name>A0A972GPC3_9BACL</name>
<dbReference type="GO" id="GO:0004065">
    <property type="term" value="F:arylsulfatase activity"/>
    <property type="evidence" value="ECO:0007669"/>
    <property type="project" value="TreeGrafter"/>
</dbReference>
<proteinExistence type="inferred from homology"/>
<dbReference type="AlphaFoldDB" id="A0A972GPC3"/>
<dbReference type="CDD" id="cd16152">
    <property type="entry name" value="sulfatase_like"/>
    <property type="match status" value="1"/>
</dbReference>
<dbReference type="Proteomes" id="UP000641588">
    <property type="component" value="Unassembled WGS sequence"/>
</dbReference>
<evidence type="ECO:0000313" key="3">
    <source>
        <dbReference type="EMBL" id="NOU93680.1"/>
    </source>
</evidence>
<dbReference type="PANTHER" id="PTHR42693:SF33">
    <property type="entry name" value="ARYLSULFATASE"/>
    <property type="match status" value="1"/>
</dbReference>
<keyword evidence="3" id="KW-0378">Hydrolase</keyword>
<dbReference type="Pfam" id="PF00884">
    <property type="entry name" value="Sulfatase"/>
    <property type="match status" value="1"/>
</dbReference>
<dbReference type="SUPFAM" id="SSF53649">
    <property type="entry name" value="Alkaline phosphatase-like"/>
    <property type="match status" value="1"/>
</dbReference>
<feature type="domain" description="Sulfatase N-terminal" evidence="2">
    <location>
        <begin position="11"/>
        <end position="324"/>
    </location>
</feature>
<dbReference type="Gene3D" id="3.40.720.10">
    <property type="entry name" value="Alkaline Phosphatase, subunit A"/>
    <property type="match status" value="1"/>
</dbReference>
<keyword evidence="4" id="KW-1185">Reference proteome</keyword>
<comment type="caution">
    <text evidence="3">The sequence shown here is derived from an EMBL/GenBank/DDBJ whole genome shotgun (WGS) entry which is preliminary data.</text>
</comment>
<reference evidence="3" key="1">
    <citation type="submission" date="2019-10" db="EMBL/GenBank/DDBJ databases">
        <title>Description of Paenibacillus glebae sp. nov.</title>
        <authorList>
            <person name="Carlier A."/>
            <person name="Qi S."/>
        </authorList>
    </citation>
    <scope>NUCLEOTIDE SEQUENCE</scope>
    <source>
        <strain evidence="3">LMG 31456</strain>
    </source>
</reference>
<gene>
    <name evidence="3" type="ORF">GC093_10660</name>
</gene>
<dbReference type="EMBL" id="WHOD01000049">
    <property type="protein sequence ID" value="NOU93680.1"/>
    <property type="molecule type" value="Genomic_DNA"/>
</dbReference>
<protein>
    <submittedName>
        <fullName evidence="3">Sulfatase-like hydrolase/transferase</fullName>
    </submittedName>
</protein>
<organism evidence="3 4">
    <name type="scientific">Paenibacillus foliorum</name>
    <dbReference type="NCBI Taxonomy" id="2654974"/>
    <lineage>
        <taxon>Bacteria</taxon>
        <taxon>Bacillati</taxon>
        <taxon>Bacillota</taxon>
        <taxon>Bacilli</taxon>
        <taxon>Bacillales</taxon>
        <taxon>Paenibacillaceae</taxon>
        <taxon>Paenibacillus</taxon>
    </lineage>
</organism>
<dbReference type="PANTHER" id="PTHR42693">
    <property type="entry name" value="ARYLSULFATASE FAMILY MEMBER"/>
    <property type="match status" value="1"/>
</dbReference>
<evidence type="ECO:0000259" key="2">
    <source>
        <dbReference type="Pfam" id="PF00884"/>
    </source>
</evidence>
<evidence type="ECO:0000256" key="1">
    <source>
        <dbReference type="ARBA" id="ARBA00008779"/>
    </source>
</evidence>
<comment type="similarity">
    <text evidence="1">Belongs to the sulfatase family.</text>
</comment>
<accession>A0A972GPC3</accession>
<dbReference type="InterPro" id="IPR017850">
    <property type="entry name" value="Alkaline_phosphatase_core_sf"/>
</dbReference>
<sequence>MDMSNGTKKQPNVIVFFTDQQRWDTMGLHGNPLNLTPNLDRMATYGTHIPYAFTCQPVCGPARSCLQTGLYATESGCFTNGIPMREDADTIARAFNESGYETAYMGKWHLASTRTEPVPVEKRGGYQRWLAADSLEHTSDAYRTVLFNEENERVELPGYRVDALTDAAIRYVGDQRGKERPFFLFISYLEPHHQNHRDDYPSPDGYRGNYTGRYVPPDLAALGGTAHQHLDGYYGMVKRLDEALGRLMDALKSLDFADNTIIAFTSDHGCHFKTRNSEYKRSCHESSIRVPMAFTGPGFSGGGSVRELVSLIDLPPTLLDAAGIEVPQQMQGRSLLPLLRGGSAGGDAASEWPREVFVQISESQVARAIRTGRWKYGVTAPERNPIKDSGSSEYVEEFLYDLMADPYELSNLVDSESHEAVRIHLRERLISRMLEAGEDAPIIVPLPMKPSGQLRVLTEEIEQ</sequence>
<evidence type="ECO:0000313" key="4">
    <source>
        <dbReference type="Proteomes" id="UP000641588"/>
    </source>
</evidence>